<sequence>MSDEAETCFLEESALFGRARRPPFPSSEASLQLRRRVVVLVSQRLGRGLGGGHSSNSWDPPPPSLLHPVSSTQSPPPSLLHPVSSASALLLFHQMIAATPFCTTTTSVWSPGGF</sequence>
<organism evidence="2 3">
    <name type="scientific">Liparis tanakae</name>
    <name type="common">Tanaka's snailfish</name>
    <dbReference type="NCBI Taxonomy" id="230148"/>
    <lineage>
        <taxon>Eukaryota</taxon>
        <taxon>Metazoa</taxon>
        <taxon>Chordata</taxon>
        <taxon>Craniata</taxon>
        <taxon>Vertebrata</taxon>
        <taxon>Euteleostomi</taxon>
        <taxon>Actinopterygii</taxon>
        <taxon>Neopterygii</taxon>
        <taxon>Teleostei</taxon>
        <taxon>Neoteleostei</taxon>
        <taxon>Acanthomorphata</taxon>
        <taxon>Eupercaria</taxon>
        <taxon>Perciformes</taxon>
        <taxon>Cottioidei</taxon>
        <taxon>Cottales</taxon>
        <taxon>Liparidae</taxon>
        <taxon>Liparis</taxon>
    </lineage>
</organism>
<dbReference type="Proteomes" id="UP000314294">
    <property type="component" value="Unassembled WGS sequence"/>
</dbReference>
<name>A0A4Z2G6U5_9TELE</name>
<keyword evidence="3" id="KW-1185">Reference proteome</keyword>
<evidence type="ECO:0000313" key="2">
    <source>
        <dbReference type="EMBL" id="TNN48514.1"/>
    </source>
</evidence>
<evidence type="ECO:0000256" key="1">
    <source>
        <dbReference type="SAM" id="MobiDB-lite"/>
    </source>
</evidence>
<comment type="caution">
    <text evidence="2">The sequence shown here is derived from an EMBL/GenBank/DDBJ whole genome shotgun (WGS) entry which is preliminary data.</text>
</comment>
<accession>A0A4Z2G6U5</accession>
<dbReference type="AlphaFoldDB" id="A0A4Z2G6U5"/>
<dbReference type="EMBL" id="SRLO01000694">
    <property type="protein sequence ID" value="TNN48514.1"/>
    <property type="molecule type" value="Genomic_DNA"/>
</dbReference>
<reference evidence="2 3" key="1">
    <citation type="submission" date="2019-03" db="EMBL/GenBank/DDBJ databases">
        <title>First draft genome of Liparis tanakae, snailfish: a comprehensive survey of snailfish specific genes.</title>
        <authorList>
            <person name="Kim W."/>
            <person name="Song I."/>
            <person name="Jeong J.-H."/>
            <person name="Kim D."/>
            <person name="Kim S."/>
            <person name="Ryu S."/>
            <person name="Song J.Y."/>
            <person name="Lee S.K."/>
        </authorList>
    </citation>
    <scope>NUCLEOTIDE SEQUENCE [LARGE SCALE GENOMIC DNA]</scope>
    <source>
        <tissue evidence="2">Muscle</tissue>
    </source>
</reference>
<gene>
    <name evidence="2" type="ORF">EYF80_041302</name>
</gene>
<proteinExistence type="predicted"/>
<evidence type="ECO:0000313" key="3">
    <source>
        <dbReference type="Proteomes" id="UP000314294"/>
    </source>
</evidence>
<protein>
    <submittedName>
        <fullName evidence="2">Uncharacterized protein</fullName>
    </submittedName>
</protein>
<feature type="region of interest" description="Disordered" evidence="1">
    <location>
        <begin position="48"/>
        <end position="79"/>
    </location>
</feature>